<dbReference type="AlphaFoldDB" id="A0ABD2MY62"/>
<feature type="chain" id="PRO_5044779466" evidence="1">
    <location>
        <begin position="22"/>
        <end position="187"/>
    </location>
</feature>
<protein>
    <submittedName>
        <fullName evidence="2">Uncharacterized protein</fullName>
    </submittedName>
</protein>
<name>A0ABD2MY62_9CUCU</name>
<reference evidence="2 3" key="1">
    <citation type="journal article" date="2021" name="BMC Biol.">
        <title>Horizontally acquired antibacterial genes associated with adaptive radiation of ladybird beetles.</title>
        <authorList>
            <person name="Li H.S."/>
            <person name="Tang X.F."/>
            <person name="Huang Y.H."/>
            <person name="Xu Z.Y."/>
            <person name="Chen M.L."/>
            <person name="Du X.Y."/>
            <person name="Qiu B.Y."/>
            <person name="Chen P.T."/>
            <person name="Zhang W."/>
            <person name="Slipinski A."/>
            <person name="Escalona H.E."/>
            <person name="Waterhouse R.M."/>
            <person name="Zwick A."/>
            <person name="Pang H."/>
        </authorList>
    </citation>
    <scope>NUCLEOTIDE SEQUENCE [LARGE SCALE GENOMIC DNA]</scope>
    <source>
        <strain evidence="2">SYSU2018</strain>
    </source>
</reference>
<keyword evidence="3" id="KW-1185">Reference proteome</keyword>
<feature type="signal peptide" evidence="1">
    <location>
        <begin position="1"/>
        <end position="21"/>
    </location>
</feature>
<evidence type="ECO:0000256" key="1">
    <source>
        <dbReference type="SAM" id="SignalP"/>
    </source>
</evidence>
<evidence type="ECO:0000313" key="2">
    <source>
        <dbReference type="EMBL" id="KAL3271147.1"/>
    </source>
</evidence>
<comment type="caution">
    <text evidence="2">The sequence shown here is derived from an EMBL/GenBank/DDBJ whole genome shotgun (WGS) entry which is preliminary data.</text>
</comment>
<dbReference type="EMBL" id="JABFTP020000042">
    <property type="protein sequence ID" value="KAL3271147.1"/>
    <property type="molecule type" value="Genomic_DNA"/>
</dbReference>
<sequence>MFSIRVNLVVCVCIFAVVIEAAHLINKDSLDSVNVLQSNVKLTENKLTRPGDKQIGQRVEGDVPLRTFQYVGQGGDKEICIYNLDYYQACIKEITFVNATNQGQDEVDIVMLEIFGENIGLDSGYCVPPKTTCNNTDFRISCFLIVSGSFYFGIVKKKGTMLEIQCLSQHFIMISVNQNNIAGNSKA</sequence>
<proteinExistence type="predicted"/>
<dbReference type="Proteomes" id="UP001516400">
    <property type="component" value="Unassembled WGS sequence"/>
</dbReference>
<keyword evidence="1" id="KW-0732">Signal</keyword>
<organism evidence="2 3">
    <name type="scientific">Cryptolaemus montrouzieri</name>
    <dbReference type="NCBI Taxonomy" id="559131"/>
    <lineage>
        <taxon>Eukaryota</taxon>
        <taxon>Metazoa</taxon>
        <taxon>Ecdysozoa</taxon>
        <taxon>Arthropoda</taxon>
        <taxon>Hexapoda</taxon>
        <taxon>Insecta</taxon>
        <taxon>Pterygota</taxon>
        <taxon>Neoptera</taxon>
        <taxon>Endopterygota</taxon>
        <taxon>Coleoptera</taxon>
        <taxon>Polyphaga</taxon>
        <taxon>Cucujiformia</taxon>
        <taxon>Coccinelloidea</taxon>
        <taxon>Coccinellidae</taxon>
        <taxon>Scymninae</taxon>
        <taxon>Scymnini</taxon>
        <taxon>Cryptolaemus</taxon>
    </lineage>
</organism>
<evidence type="ECO:0000313" key="3">
    <source>
        <dbReference type="Proteomes" id="UP001516400"/>
    </source>
</evidence>
<gene>
    <name evidence="2" type="ORF">HHI36_021645</name>
</gene>
<accession>A0ABD2MY62</accession>